<evidence type="ECO:0000313" key="1">
    <source>
        <dbReference type="EMBL" id="AHC40176.1"/>
    </source>
</evidence>
<keyword evidence="2" id="KW-1185">Reference proteome</keyword>
<gene>
    <name evidence="1" type="ORF">OVS_01075</name>
</gene>
<organism evidence="1 2">
    <name type="scientific">Mycoplasma ovis str. Michigan</name>
    <dbReference type="NCBI Taxonomy" id="1415773"/>
    <lineage>
        <taxon>Bacteria</taxon>
        <taxon>Bacillati</taxon>
        <taxon>Mycoplasmatota</taxon>
        <taxon>Mollicutes</taxon>
        <taxon>Mycoplasmataceae</taxon>
        <taxon>Mycoplasma</taxon>
    </lineage>
</organism>
<sequence>MYVCARNDGSAKPSFFYYDRTKWNRLGASSPEKPEKILSLGYDNSSKAKAYLESKEYKDLVWAPFWMSKWKKETLKPEEQCQIKKHNNNSSLNLLTCKHLQDEKGKTEWTQYITAIL</sequence>
<accession>A0ABM5P157</accession>
<evidence type="ECO:0000313" key="2">
    <source>
        <dbReference type="Proteomes" id="UP000018745"/>
    </source>
</evidence>
<protein>
    <submittedName>
        <fullName evidence="1">Uncharacterized protein</fullName>
    </submittedName>
</protein>
<reference evidence="1 2" key="1">
    <citation type="journal article" date="2014" name="Genome Announc.">
        <title>Complete Genome Sequence of Mycoplasma ovis Strain Michigan, a Hemoplasma of Sheep with Two Distinct 16S rRNA Genes.</title>
        <authorList>
            <person name="Deshuillers P.L."/>
            <person name="Santos A.P."/>
            <person name="do Nascimento N.C."/>
            <person name="Hampel J.A."/>
            <person name="Bergin I.L."/>
            <person name="Dyson M.C."/>
            <person name="Messick J.B."/>
        </authorList>
    </citation>
    <scope>NUCLEOTIDE SEQUENCE [LARGE SCALE GENOMIC DNA]</scope>
    <source>
        <strain evidence="1 2">Michigan</strain>
    </source>
</reference>
<dbReference type="RefSeq" id="WP_024071004.1">
    <property type="nucleotide sequence ID" value="NC_023062.1"/>
</dbReference>
<dbReference type="Proteomes" id="UP000018745">
    <property type="component" value="Chromosome"/>
</dbReference>
<dbReference type="EMBL" id="CP006935">
    <property type="protein sequence ID" value="AHC40176.1"/>
    <property type="molecule type" value="Genomic_DNA"/>
</dbReference>
<proteinExistence type="predicted"/>
<name>A0ABM5P157_9MOLU</name>